<dbReference type="Proteomes" id="UP000078343">
    <property type="component" value="Unassembled WGS sequence"/>
</dbReference>
<evidence type="ECO:0000313" key="3">
    <source>
        <dbReference type="Proteomes" id="UP000078343"/>
    </source>
</evidence>
<evidence type="ECO:0000256" key="1">
    <source>
        <dbReference type="SAM" id="MobiDB-lite"/>
    </source>
</evidence>
<organism evidence="2 3">
    <name type="scientific">Fonsecaea erecta</name>
    <dbReference type="NCBI Taxonomy" id="1367422"/>
    <lineage>
        <taxon>Eukaryota</taxon>
        <taxon>Fungi</taxon>
        <taxon>Dikarya</taxon>
        <taxon>Ascomycota</taxon>
        <taxon>Pezizomycotina</taxon>
        <taxon>Eurotiomycetes</taxon>
        <taxon>Chaetothyriomycetidae</taxon>
        <taxon>Chaetothyriales</taxon>
        <taxon>Herpotrichiellaceae</taxon>
        <taxon>Fonsecaea</taxon>
    </lineage>
</organism>
<keyword evidence="3" id="KW-1185">Reference proteome</keyword>
<accession>A0A178Z1Z3</accession>
<feature type="compositionally biased region" description="Polar residues" evidence="1">
    <location>
        <begin position="195"/>
        <end position="208"/>
    </location>
</feature>
<proteinExistence type="predicted"/>
<feature type="region of interest" description="Disordered" evidence="1">
    <location>
        <begin position="152"/>
        <end position="228"/>
    </location>
</feature>
<sequence>MAASKMIGDLELKRLEELKLLGKKFIFIYPEELNNSEDNFGEATEKCLAGGYFIACTTKIMPTKRSGWKSEKGRDLKFRVPDGTDLSNVLVQFDAGELTVIVLQTEKHHVSFISRLYYKFLDDIVPDKLNPQIVNGSVNDLVNVMEKFCEAPQKQSTLPSRRQPAPLGRGPKAVQPELIILSSPSATGDDERFSQGATNDSQEKQPSSDMEVDDSLIEEKKRKKPGPKSTFDLITCLVQMDRLIQDRKDKGKRFPTALECAQQAAKKTKSHVSTIRNKTRKWYHDRYNRACRRGELDRHKVFIK</sequence>
<comment type="caution">
    <text evidence="2">The sequence shown here is derived from an EMBL/GenBank/DDBJ whole genome shotgun (WGS) entry which is preliminary data.</text>
</comment>
<dbReference type="GeneID" id="30016142"/>
<dbReference type="AlphaFoldDB" id="A0A178Z1Z3"/>
<name>A0A178Z1Z3_9EURO</name>
<evidence type="ECO:0000313" key="2">
    <source>
        <dbReference type="EMBL" id="OAP53818.1"/>
    </source>
</evidence>
<dbReference type="RefSeq" id="XP_018687185.1">
    <property type="nucleotide sequence ID" value="XM_018843479.1"/>
</dbReference>
<gene>
    <name evidence="2" type="ORF">AYL99_11975</name>
</gene>
<protein>
    <submittedName>
        <fullName evidence="2">Uncharacterized protein</fullName>
    </submittedName>
</protein>
<reference evidence="2 3" key="1">
    <citation type="submission" date="2016-04" db="EMBL/GenBank/DDBJ databases">
        <title>Draft genome of Fonsecaea erecta CBS 125763.</title>
        <authorList>
            <person name="Weiss V.A."/>
            <person name="Vicente V.A."/>
            <person name="Raittz R.T."/>
            <person name="Moreno L.F."/>
            <person name="De Souza E.M."/>
            <person name="Pedrosa F.O."/>
            <person name="Steffens M.B."/>
            <person name="Faoro H."/>
            <person name="Tadra-Sfeir M.Z."/>
            <person name="Najafzadeh M.J."/>
            <person name="Felipe M.S."/>
            <person name="Teixeira M."/>
            <person name="Sun J."/>
            <person name="Xi L."/>
            <person name="Gomes R."/>
            <person name="De Azevedo C.M."/>
            <person name="Salgado C.G."/>
            <person name="Da Silva M.B."/>
            <person name="Nascimento M.F."/>
            <person name="Queiroz-Telles F."/>
            <person name="Attili D.S."/>
            <person name="Gorbushina A."/>
        </authorList>
    </citation>
    <scope>NUCLEOTIDE SEQUENCE [LARGE SCALE GENOMIC DNA]</scope>
    <source>
        <strain evidence="2 3">CBS 125763</strain>
    </source>
</reference>
<dbReference type="EMBL" id="LVYI01000020">
    <property type="protein sequence ID" value="OAP53818.1"/>
    <property type="molecule type" value="Genomic_DNA"/>
</dbReference>